<dbReference type="EMBL" id="JBHTLX010000008">
    <property type="protein sequence ID" value="MFD1247704.1"/>
    <property type="molecule type" value="Genomic_DNA"/>
</dbReference>
<gene>
    <name evidence="8" type="ORF">ACFQ3F_07880</name>
</gene>
<evidence type="ECO:0000256" key="5">
    <source>
        <dbReference type="SAM" id="Phobius"/>
    </source>
</evidence>
<keyword evidence="4" id="KW-0572">Peptidoglycan-anchor</keyword>
<dbReference type="NCBIfam" id="TIGR01167">
    <property type="entry name" value="LPXTG_anchor"/>
    <property type="match status" value="1"/>
</dbReference>
<evidence type="ECO:0000259" key="7">
    <source>
        <dbReference type="Pfam" id="PF00746"/>
    </source>
</evidence>
<proteinExistence type="predicted"/>
<evidence type="ECO:0000256" key="1">
    <source>
        <dbReference type="ARBA" id="ARBA00022512"/>
    </source>
</evidence>
<evidence type="ECO:0000256" key="3">
    <source>
        <dbReference type="ARBA" id="ARBA00022729"/>
    </source>
</evidence>
<evidence type="ECO:0000313" key="8">
    <source>
        <dbReference type="EMBL" id="MFD1247704.1"/>
    </source>
</evidence>
<keyword evidence="3 6" id="KW-0732">Signal</keyword>
<keyword evidence="5" id="KW-0812">Transmembrane</keyword>
<protein>
    <submittedName>
        <fullName evidence="8">LPXTG cell wall anchor domain-containing protein</fullName>
    </submittedName>
</protein>
<sequence>MLRKLAALATMVAASVVAPVGSAHADDYSPKIPTQTRIQVVVGDPGQPITIKVGSSANYPTPPEGDIAVRISGQSSSARAARSAAAAPIFSTTVHFVDKTISIEGPRLPKGTYLGTAHLTPDDGDLFLPSSDTTEFRVGAVPGGEGDNNGNLPNTGGPDVMWLLLGGGLLVAGAGGVGFGRRRSAPAAA</sequence>
<evidence type="ECO:0000256" key="4">
    <source>
        <dbReference type="ARBA" id="ARBA00023088"/>
    </source>
</evidence>
<dbReference type="Proteomes" id="UP001597229">
    <property type="component" value="Unassembled WGS sequence"/>
</dbReference>
<keyword evidence="5" id="KW-1133">Transmembrane helix</keyword>
<keyword evidence="5" id="KW-0472">Membrane</keyword>
<keyword evidence="1" id="KW-0134">Cell wall</keyword>
<comment type="caution">
    <text evidence="8">The sequence shown here is derived from an EMBL/GenBank/DDBJ whole genome shotgun (WGS) entry which is preliminary data.</text>
</comment>
<accession>A0ABW3VY33</accession>
<reference evidence="9" key="1">
    <citation type="journal article" date="2019" name="Int. J. Syst. Evol. Microbiol.">
        <title>The Global Catalogue of Microorganisms (GCM) 10K type strain sequencing project: providing services to taxonomists for standard genome sequencing and annotation.</title>
        <authorList>
            <consortium name="The Broad Institute Genomics Platform"/>
            <consortium name="The Broad Institute Genome Sequencing Center for Infectious Disease"/>
            <person name="Wu L."/>
            <person name="Ma J."/>
        </authorList>
    </citation>
    <scope>NUCLEOTIDE SEQUENCE [LARGE SCALE GENOMIC DNA]</scope>
    <source>
        <strain evidence="9">CCUG 52478</strain>
    </source>
</reference>
<evidence type="ECO:0000256" key="2">
    <source>
        <dbReference type="ARBA" id="ARBA00022525"/>
    </source>
</evidence>
<dbReference type="InterPro" id="IPR019931">
    <property type="entry name" value="LPXTG_anchor"/>
</dbReference>
<dbReference type="Pfam" id="PF00746">
    <property type="entry name" value="Gram_pos_anchor"/>
    <property type="match status" value="1"/>
</dbReference>
<keyword evidence="2" id="KW-0964">Secreted</keyword>
<keyword evidence="9" id="KW-1185">Reference proteome</keyword>
<dbReference type="RefSeq" id="WP_367920955.1">
    <property type="nucleotide sequence ID" value="NZ_BAABAC010000037.1"/>
</dbReference>
<feature type="domain" description="Gram-positive cocci surface proteins LPxTG" evidence="7">
    <location>
        <begin position="148"/>
        <end position="184"/>
    </location>
</feature>
<organism evidence="8 9">
    <name type="scientific">Nocardioides ginsengisoli</name>
    <dbReference type="NCBI Taxonomy" id="363868"/>
    <lineage>
        <taxon>Bacteria</taxon>
        <taxon>Bacillati</taxon>
        <taxon>Actinomycetota</taxon>
        <taxon>Actinomycetes</taxon>
        <taxon>Propionibacteriales</taxon>
        <taxon>Nocardioidaceae</taxon>
        <taxon>Nocardioides</taxon>
    </lineage>
</organism>
<name>A0ABW3VY33_9ACTN</name>
<feature type="transmembrane region" description="Helical" evidence="5">
    <location>
        <begin position="160"/>
        <end position="180"/>
    </location>
</feature>
<evidence type="ECO:0000313" key="9">
    <source>
        <dbReference type="Proteomes" id="UP001597229"/>
    </source>
</evidence>
<evidence type="ECO:0000256" key="6">
    <source>
        <dbReference type="SAM" id="SignalP"/>
    </source>
</evidence>
<feature type="signal peptide" evidence="6">
    <location>
        <begin position="1"/>
        <end position="25"/>
    </location>
</feature>
<feature type="chain" id="PRO_5047108682" evidence="6">
    <location>
        <begin position="26"/>
        <end position="189"/>
    </location>
</feature>